<accession>A0A7K3LKU9</accession>
<keyword evidence="2" id="KW-1185">Reference proteome</keyword>
<evidence type="ECO:0000313" key="2">
    <source>
        <dbReference type="Proteomes" id="UP000466307"/>
    </source>
</evidence>
<name>A0A7K3LKU9_9ACTN</name>
<dbReference type="AlphaFoldDB" id="A0A7K3LKU9"/>
<dbReference type="RefSeq" id="WP_053777498.1">
    <property type="nucleotide sequence ID" value="NZ_JAADZU010000009.1"/>
</dbReference>
<gene>
    <name evidence="1" type="ORF">GYA93_04575</name>
</gene>
<reference evidence="1 2" key="1">
    <citation type="submission" date="2020-01" db="EMBL/GenBank/DDBJ databases">
        <title>Investigation of new actinobacteria for the biodesulphurisation of diesel fuel.</title>
        <authorList>
            <person name="Athi Narayanan S.M."/>
        </authorList>
    </citation>
    <scope>NUCLEOTIDE SEQUENCE [LARGE SCALE GENOMIC DNA]</scope>
    <source>
        <strain evidence="1 2">213E</strain>
    </source>
</reference>
<dbReference type="Proteomes" id="UP000466307">
    <property type="component" value="Unassembled WGS sequence"/>
</dbReference>
<dbReference type="EMBL" id="JAADZU010000009">
    <property type="protein sequence ID" value="NDK88854.1"/>
    <property type="molecule type" value="Genomic_DNA"/>
</dbReference>
<proteinExistence type="predicted"/>
<organism evidence="1 2">
    <name type="scientific">Gordonia desulfuricans</name>
    <dbReference type="NCBI Taxonomy" id="89051"/>
    <lineage>
        <taxon>Bacteria</taxon>
        <taxon>Bacillati</taxon>
        <taxon>Actinomycetota</taxon>
        <taxon>Actinomycetes</taxon>
        <taxon>Mycobacteriales</taxon>
        <taxon>Gordoniaceae</taxon>
        <taxon>Gordonia</taxon>
    </lineage>
</organism>
<sequence length="193" mass="20757">MGQLAFFSAETDDPVIDDLAGLLAGTGQSMLSKSGTRVSVVVDARWRAEAIVAEIRTTGLDADVAVSEEGSPLARTTVDHRLDDLHRAWSTGAVKTMPTGWVPTPRALRFWALASGRGDVDHYLLGLDPHCPDSHALLSTALMRAGIAPTLVGTRGQTPALRVAGRRRLERLAEYVGAPPSPSAVDQWPREQW</sequence>
<protein>
    <submittedName>
        <fullName evidence="1">Uncharacterized protein</fullName>
    </submittedName>
</protein>
<comment type="caution">
    <text evidence="1">The sequence shown here is derived from an EMBL/GenBank/DDBJ whole genome shotgun (WGS) entry which is preliminary data.</text>
</comment>
<evidence type="ECO:0000313" key="1">
    <source>
        <dbReference type="EMBL" id="NDK88854.1"/>
    </source>
</evidence>